<evidence type="ECO:0000259" key="1">
    <source>
        <dbReference type="Pfam" id="PF00425"/>
    </source>
</evidence>
<organism evidence="3 4">
    <name type="scientific">Bermanella marisrubri</name>
    <dbReference type="NCBI Taxonomy" id="207949"/>
    <lineage>
        <taxon>Bacteria</taxon>
        <taxon>Pseudomonadati</taxon>
        <taxon>Pseudomonadota</taxon>
        <taxon>Gammaproteobacteria</taxon>
        <taxon>Oceanospirillales</taxon>
        <taxon>Oceanospirillaceae</taxon>
        <taxon>Bermanella</taxon>
    </lineage>
</organism>
<dbReference type="InterPro" id="IPR005801">
    <property type="entry name" value="ADC_synthase"/>
</dbReference>
<dbReference type="PANTHER" id="PTHR11236">
    <property type="entry name" value="AMINOBENZOATE/ANTHRANILATE SYNTHASE"/>
    <property type="match status" value="1"/>
</dbReference>
<dbReference type="InterPro" id="IPR015890">
    <property type="entry name" value="Chorismate_C"/>
</dbReference>
<dbReference type="Gene3D" id="3.60.120.10">
    <property type="entry name" value="Anthranilate synthase"/>
    <property type="match status" value="1"/>
</dbReference>
<feature type="domain" description="Anthranilate synthase component I N-terminal" evidence="2">
    <location>
        <begin position="18"/>
        <end position="132"/>
    </location>
</feature>
<dbReference type="Proteomes" id="UP000004263">
    <property type="component" value="Unassembled WGS sequence"/>
</dbReference>
<name>Q1MXZ1_9GAMM</name>
<feature type="domain" description="Chorismate-utilising enzyme C-terminal" evidence="1">
    <location>
        <begin position="177"/>
        <end position="429"/>
    </location>
</feature>
<proteinExistence type="predicted"/>
<keyword evidence="4" id="KW-1185">Reference proteome</keyword>
<reference evidence="3 4" key="1">
    <citation type="submission" date="2006-03" db="EMBL/GenBank/DDBJ databases">
        <authorList>
            <person name="Pinhassi J."/>
            <person name="Pedros-Alio C."/>
            <person name="Ferriera S."/>
            <person name="Johnson J."/>
            <person name="Kravitz S."/>
            <person name="Halpern A."/>
            <person name="Remington K."/>
            <person name="Beeson K."/>
            <person name="Tran B."/>
            <person name="Rogers Y.-H."/>
            <person name="Friedman R."/>
            <person name="Venter J.C."/>
        </authorList>
    </citation>
    <scope>NUCLEOTIDE SEQUENCE [LARGE SCALE GENOMIC DNA]</scope>
    <source>
        <strain evidence="3 4">RED65</strain>
    </source>
</reference>
<dbReference type="GO" id="GO:0000162">
    <property type="term" value="P:L-tryptophan biosynthetic process"/>
    <property type="evidence" value="ECO:0007669"/>
    <property type="project" value="TreeGrafter"/>
</dbReference>
<dbReference type="GO" id="GO:0046820">
    <property type="term" value="F:4-amino-4-deoxychorismate synthase activity"/>
    <property type="evidence" value="ECO:0007669"/>
    <property type="project" value="TreeGrafter"/>
</dbReference>
<dbReference type="RefSeq" id="WP_007016799.1">
    <property type="nucleotide sequence ID" value="NZ_AAQH01000031.1"/>
</dbReference>
<dbReference type="STRING" id="207949.RED65_07094"/>
<gene>
    <name evidence="3" type="ORF">RED65_07094</name>
</gene>
<dbReference type="HOGENOM" id="CLU_006493_7_2_6"/>
<evidence type="ECO:0000313" key="3">
    <source>
        <dbReference type="EMBL" id="EAT10838.1"/>
    </source>
</evidence>
<dbReference type="AlphaFoldDB" id="Q1MXZ1"/>
<protein>
    <submittedName>
        <fullName evidence="3">Para-aminobenzoate synthase component I</fullName>
    </submittedName>
</protein>
<evidence type="ECO:0000259" key="2">
    <source>
        <dbReference type="Pfam" id="PF04715"/>
    </source>
</evidence>
<accession>Q1MXZ1</accession>
<dbReference type="InterPro" id="IPR019999">
    <property type="entry name" value="Anth_synth_I-like"/>
</dbReference>
<comment type="caution">
    <text evidence="3">The sequence shown here is derived from an EMBL/GenBank/DDBJ whole genome shotgun (WGS) entry which is preliminary data.</text>
</comment>
<dbReference type="PANTHER" id="PTHR11236:SF50">
    <property type="entry name" value="AMINODEOXYCHORISMATE SYNTHASE COMPONENT 1"/>
    <property type="match status" value="1"/>
</dbReference>
<dbReference type="InterPro" id="IPR006805">
    <property type="entry name" value="Anth_synth_I_N"/>
</dbReference>
<dbReference type="Pfam" id="PF04715">
    <property type="entry name" value="Anth_synt_I_N"/>
    <property type="match status" value="1"/>
</dbReference>
<dbReference type="Pfam" id="PF00425">
    <property type="entry name" value="Chorismate_bind"/>
    <property type="match status" value="1"/>
</dbReference>
<sequence length="438" mass="49044">MKPDFFSIPYLPDTSFLLEQLKGETHLVALESANPKHPNGRWSIISASPTEWITLHKKVEAHVLEEDIAKLANKLPTIDSDFPFTGGVLGLLSYELGESHIVSKNNCVEHSPPIAVYGLYTWAFLFDHQAEAGYLVYWSELSHVKAEQLIKTYEEAYSKTKLSEFNLTSDITPAWTKAQYLNKFDSIKRYINSGDCYQINLTQLFRGKYNGSSLTAYSKIKAAAKAPYATYFDLGDCQLASASPELFIEFSGGKATTKPIKGTRPRSIDFAIDSKNKLDLSQSEKDRSENIMIVDLLRNDLSKHGNEVNVEKLCEVETFETVHHLVSTVSAKVEPERYLRVLLDAFPGGSITGAPKTRAMEIIDELEDFDRRFYCGSCFAISSSQKVMSNILIRSFIFDQKNSIVTCWAGGGIVADSEGEEEYQESLDKISKLIEAIS</sequence>
<dbReference type="SUPFAM" id="SSF56322">
    <property type="entry name" value="ADC synthase"/>
    <property type="match status" value="1"/>
</dbReference>
<evidence type="ECO:0000313" key="4">
    <source>
        <dbReference type="Proteomes" id="UP000004263"/>
    </source>
</evidence>
<dbReference type="OrthoDB" id="9803598at2"/>
<dbReference type="EMBL" id="AAQH01000031">
    <property type="protein sequence ID" value="EAT10838.1"/>
    <property type="molecule type" value="Genomic_DNA"/>
</dbReference>